<dbReference type="GO" id="GO:0016798">
    <property type="term" value="F:hydrolase activity, acting on glycosyl bonds"/>
    <property type="evidence" value="ECO:0007669"/>
    <property type="project" value="UniProtKB-KW"/>
</dbReference>
<gene>
    <name evidence="1" type="ORF">SCAR479_13662</name>
</gene>
<sequence length="138" mass="15079">MWMKYCVRGVGLLYAASSSATSLPEHLFRGPSIGGIFLPRGLSVGTELVVNTGEVTTFTLGIDSPLVTLDYRVERACYLSLSVADVTKPVQIEVKYCGFFVSLAHPWTDNPYSFTTGLPNSFRVETFNVTSQGRFSAP</sequence>
<evidence type="ECO:0000313" key="2">
    <source>
        <dbReference type="Proteomes" id="UP001465668"/>
    </source>
</evidence>
<evidence type="ECO:0000313" key="1">
    <source>
        <dbReference type="EMBL" id="KAK9769663.1"/>
    </source>
</evidence>
<organism evidence="1 2">
    <name type="scientific">Seiridium cardinale</name>
    <dbReference type="NCBI Taxonomy" id="138064"/>
    <lineage>
        <taxon>Eukaryota</taxon>
        <taxon>Fungi</taxon>
        <taxon>Dikarya</taxon>
        <taxon>Ascomycota</taxon>
        <taxon>Pezizomycotina</taxon>
        <taxon>Sordariomycetes</taxon>
        <taxon>Xylariomycetidae</taxon>
        <taxon>Amphisphaeriales</taxon>
        <taxon>Sporocadaceae</taxon>
        <taxon>Seiridium</taxon>
    </lineage>
</organism>
<proteinExistence type="predicted"/>
<comment type="caution">
    <text evidence="1">The sequence shown here is derived from an EMBL/GenBank/DDBJ whole genome shotgun (WGS) entry which is preliminary data.</text>
</comment>
<reference evidence="1 2" key="1">
    <citation type="submission" date="2024-02" db="EMBL/GenBank/DDBJ databases">
        <title>First draft genome assembly of two strains of Seiridium cardinale.</title>
        <authorList>
            <person name="Emiliani G."/>
            <person name="Scali E."/>
        </authorList>
    </citation>
    <scope>NUCLEOTIDE SEQUENCE [LARGE SCALE GENOMIC DNA]</scope>
    <source>
        <strain evidence="1 2">BM-138-000479</strain>
    </source>
</reference>
<keyword evidence="2" id="KW-1185">Reference proteome</keyword>
<dbReference type="EMBL" id="JARVKM010000115">
    <property type="protein sequence ID" value="KAK9769663.1"/>
    <property type="molecule type" value="Genomic_DNA"/>
</dbReference>
<keyword evidence="1" id="KW-0378">Hydrolase</keyword>
<name>A0ABR2X7C1_9PEZI</name>
<keyword evidence="1" id="KW-0326">Glycosidase</keyword>
<accession>A0ABR2X7C1</accession>
<dbReference type="Proteomes" id="UP001465668">
    <property type="component" value="Unassembled WGS sequence"/>
</dbReference>
<protein>
    <submittedName>
        <fullName evidence="1">Alpha-L-rhamnosidase six-hairpin glycosidase domain-containing protein</fullName>
    </submittedName>
</protein>